<reference evidence="2" key="1">
    <citation type="journal article" date="2017" name="Front. Plant Sci.">
        <title>Climate Clever Clovers: New Paradigm to Reduce the Environmental Footprint of Ruminants by Breeding Low Methanogenic Forages Utilizing Haplotype Variation.</title>
        <authorList>
            <person name="Kaur P."/>
            <person name="Appels R."/>
            <person name="Bayer P.E."/>
            <person name="Keeble-Gagnere G."/>
            <person name="Wang J."/>
            <person name="Hirakawa H."/>
            <person name="Shirasawa K."/>
            <person name="Vercoe P."/>
            <person name="Stefanova K."/>
            <person name="Durmic Z."/>
            <person name="Nichols P."/>
            <person name="Revell C."/>
            <person name="Isobe S.N."/>
            <person name="Edwards D."/>
            <person name="Erskine W."/>
        </authorList>
    </citation>
    <scope>NUCLEOTIDE SEQUENCE [LARGE SCALE GENOMIC DNA]</scope>
    <source>
        <strain evidence="2">cv. Daliak</strain>
    </source>
</reference>
<evidence type="ECO:0008006" key="3">
    <source>
        <dbReference type="Google" id="ProtNLM"/>
    </source>
</evidence>
<sequence length="118" mass="13260">MTSKNFGVQAIRKDFEVLNMKIGESIEDYFSRTLTIANKMNAHGEKLTQGTIVEKILPSLTSTFNYVVCSIEEYNDITTITVDELESSLLVHEQHMKGQKDEEQVLKVTNGGRGYGRG</sequence>
<dbReference type="Pfam" id="PF14223">
    <property type="entry name" value="Retrotran_gag_2"/>
    <property type="match status" value="1"/>
</dbReference>
<evidence type="ECO:0000313" key="1">
    <source>
        <dbReference type="EMBL" id="GAU45330.1"/>
    </source>
</evidence>
<dbReference type="Proteomes" id="UP000242715">
    <property type="component" value="Unassembled WGS sequence"/>
</dbReference>
<keyword evidence="2" id="KW-1185">Reference proteome</keyword>
<dbReference type="PANTHER" id="PTHR35317">
    <property type="entry name" value="OS04G0629600 PROTEIN"/>
    <property type="match status" value="1"/>
</dbReference>
<gene>
    <name evidence="1" type="ORF">TSUD_84470</name>
</gene>
<accession>A0A2Z6P7Q3</accession>
<dbReference type="OrthoDB" id="1742098at2759"/>
<dbReference type="AlphaFoldDB" id="A0A2Z6P7Q3"/>
<organism evidence="1 2">
    <name type="scientific">Trifolium subterraneum</name>
    <name type="common">Subterranean clover</name>
    <dbReference type="NCBI Taxonomy" id="3900"/>
    <lineage>
        <taxon>Eukaryota</taxon>
        <taxon>Viridiplantae</taxon>
        <taxon>Streptophyta</taxon>
        <taxon>Embryophyta</taxon>
        <taxon>Tracheophyta</taxon>
        <taxon>Spermatophyta</taxon>
        <taxon>Magnoliopsida</taxon>
        <taxon>eudicotyledons</taxon>
        <taxon>Gunneridae</taxon>
        <taxon>Pentapetalae</taxon>
        <taxon>rosids</taxon>
        <taxon>fabids</taxon>
        <taxon>Fabales</taxon>
        <taxon>Fabaceae</taxon>
        <taxon>Papilionoideae</taxon>
        <taxon>50 kb inversion clade</taxon>
        <taxon>NPAAA clade</taxon>
        <taxon>Hologalegina</taxon>
        <taxon>IRL clade</taxon>
        <taxon>Trifolieae</taxon>
        <taxon>Trifolium</taxon>
    </lineage>
</organism>
<name>A0A2Z6P7Q3_TRISU</name>
<dbReference type="EMBL" id="DF974115">
    <property type="protein sequence ID" value="GAU45330.1"/>
    <property type="molecule type" value="Genomic_DNA"/>
</dbReference>
<protein>
    <recommendedName>
        <fullName evidence="3">Retrovirus-related Pol polyprotein from transposon TNT 1-94</fullName>
    </recommendedName>
</protein>
<dbReference type="PANTHER" id="PTHR35317:SF27">
    <property type="entry name" value="RETROVIRUS-RELATED POL POLYPROTEIN FROM TRANSPOSON TNT 1-94"/>
    <property type="match status" value="1"/>
</dbReference>
<evidence type="ECO:0000313" key="2">
    <source>
        <dbReference type="Proteomes" id="UP000242715"/>
    </source>
</evidence>
<proteinExistence type="predicted"/>